<evidence type="ECO:0000256" key="4">
    <source>
        <dbReference type="SAM" id="MobiDB-lite"/>
    </source>
</evidence>
<dbReference type="AlphaFoldDB" id="A0A2U1Q3V9"/>
<accession>A0A2U1Q3V9</accession>
<organism evidence="6 7">
    <name type="scientific">Artemisia annua</name>
    <name type="common">Sweet wormwood</name>
    <dbReference type="NCBI Taxonomy" id="35608"/>
    <lineage>
        <taxon>Eukaryota</taxon>
        <taxon>Viridiplantae</taxon>
        <taxon>Streptophyta</taxon>
        <taxon>Embryophyta</taxon>
        <taxon>Tracheophyta</taxon>
        <taxon>Spermatophyta</taxon>
        <taxon>Magnoliopsida</taxon>
        <taxon>eudicotyledons</taxon>
        <taxon>Gunneridae</taxon>
        <taxon>Pentapetalae</taxon>
        <taxon>asterids</taxon>
        <taxon>campanulids</taxon>
        <taxon>Asterales</taxon>
        <taxon>Asteraceae</taxon>
        <taxon>Asteroideae</taxon>
        <taxon>Anthemideae</taxon>
        <taxon>Artemisiinae</taxon>
        <taxon>Artemisia</taxon>
    </lineage>
</organism>
<dbReference type="Pfam" id="PF13966">
    <property type="entry name" value="zf-RVT"/>
    <property type="match status" value="1"/>
</dbReference>
<feature type="compositionally biased region" description="Acidic residues" evidence="4">
    <location>
        <begin position="253"/>
        <end position="263"/>
    </location>
</feature>
<evidence type="ECO:0000313" key="6">
    <source>
        <dbReference type="EMBL" id="PWA92642.1"/>
    </source>
</evidence>
<keyword evidence="7" id="KW-1185">Reference proteome</keyword>
<feature type="region of interest" description="Disordered" evidence="4">
    <location>
        <begin position="238"/>
        <end position="263"/>
    </location>
</feature>
<dbReference type="NCBIfam" id="TIGR00756">
    <property type="entry name" value="PPR"/>
    <property type="match status" value="2"/>
</dbReference>
<proteinExistence type="inferred from homology"/>
<evidence type="ECO:0000256" key="3">
    <source>
        <dbReference type="PROSITE-ProRule" id="PRU00708"/>
    </source>
</evidence>
<dbReference type="FunFam" id="1.25.40.10:FF:001248">
    <property type="entry name" value="Pentatricopeptide repeat-containing protein At5g09450, mitochondrial"/>
    <property type="match status" value="1"/>
</dbReference>
<dbReference type="InterPro" id="IPR011990">
    <property type="entry name" value="TPR-like_helical_dom_sf"/>
</dbReference>
<dbReference type="STRING" id="35608.A0A2U1Q3V9"/>
<evidence type="ECO:0000313" key="7">
    <source>
        <dbReference type="Proteomes" id="UP000245207"/>
    </source>
</evidence>
<feature type="repeat" description="PPR" evidence="3">
    <location>
        <begin position="364"/>
        <end position="398"/>
    </location>
</feature>
<evidence type="ECO:0000256" key="1">
    <source>
        <dbReference type="ARBA" id="ARBA00007626"/>
    </source>
</evidence>
<evidence type="ECO:0000256" key="2">
    <source>
        <dbReference type="ARBA" id="ARBA00022737"/>
    </source>
</evidence>
<evidence type="ECO:0000259" key="5">
    <source>
        <dbReference type="Pfam" id="PF13966"/>
    </source>
</evidence>
<dbReference type="GO" id="GO:0003729">
    <property type="term" value="F:mRNA binding"/>
    <property type="evidence" value="ECO:0007669"/>
    <property type="project" value="UniProtKB-ARBA"/>
</dbReference>
<dbReference type="OrthoDB" id="185373at2759"/>
<keyword evidence="2" id="KW-0677">Repeat</keyword>
<dbReference type="Gene3D" id="1.25.40.10">
    <property type="entry name" value="Tetratricopeptide repeat domain"/>
    <property type="match status" value="1"/>
</dbReference>
<feature type="repeat" description="PPR" evidence="3">
    <location>
        <begin position="399"/>
        <end position="433"/>
    </location>
</feature>
<dbReference type="PROSITE" id="PS51375">
    <property type="entry name" value="PPR"/>
    <property type="match status" value="2"/>
</dbReference>
<dbReference type="InterPro" id="IPR002885">
    <property type="entry name" value="PPR_rpt"/>
</dbReference>
<comment type="caution">
    <text evidence="6">The sequence shown here is derived from an EMBL/GenBank/DDBJ whole genome shotgun (WGS) entry which is preliminary data.</text>
</comment>
<dbReference type="Proteomes" id="UP000245207">
    <property type="component" value="Unassembled WGS sequence"/>
</dbReference>
<dbReference type="GO" id="GO:0005739">
    <property type="term" value="C:mitochondrion"/>
    <property type="evidence" value="ECO:0007669"/>
    <property type="project" value="TreeGrafter"/>
</dbReference>
<name>A0A2U1Q3V9_ARTAN</name>
<dbReference type="Pfam" id="PF13041">
    <property type="entry name" value="PPR_2"/>
    <property type="match status" value="1"/>
</dbReference>
<gene>
    <name evidence="6" type="ORF">CTI12_AA039780</name>
</gene>
<dbReference type="Pfam" id="PF01535">
    <property type="entry name" value="PPR"/>
    <property type="match status" value="1"/>
</dbReference>
<feature type="domain" description="Reverse transcriptase zinc-binding" evidence="5">
    <location>
        <begin position="68"/>
        <end position="136"/>
    </location>
</feature>
<dbReference type="PANTHER" id="PTHR45717">
    <property type="entry name" value="OS12G0527900 PROTEIN"/>
    <property type="match status" value="1"/>
</dbReference>
<dbReference type="EMBL" id="PKPP01000448">
    <property type="protein sequence ID" value="PWA92642.1"/>
    <property type="molecule type" value="Genomic_DNA"/>
</dbReference>
<comment type="similarity">
    <text evidence="1">Belongs to the PPR family. P subfamily.</text>
</comment>
<dbReference type="InterPro" id="IPR026960">
    <property type="entry name" value="RVT-Znf"/>
</dbReference>
<dbReference type="PANTHER" id="PTHR45717:SF4">
    <property type="entry name" value="OS04G0450200 PROTEIN"/>
    <property type="match status" value="1"/>
</dbReference>
<sequence>MKFLYVTLWSGSYYVDKVDDTINSGSWVWPSDWAGKYPTTFHTTVPYINMSSQDTLWWRDNQGVFKVFSVGTVWEDIRPRGIEANWKNVVWYPHCISRHAFHLWLVMKRKLKTQDLLKQWDVGDYTNLNLFQCPLCITHWLIPIARKHSVTSILGKLVFAASSYFIWQERNTRLFKKVKRSKDQVDGTYLVTMQKDRIDSKLPSRLYCPVIVLFRLGRFFLCNKIDLSGTRKTQVRFVSSSVPKPEESPVSGSEEENGGDIDGDDLKSRIFRLRLPKRSATNVIQKWLNEGREVKLEDLRGIGKELRKSRRYKHALELSEWMVSRGDFELSDSDYAFRIDLMTKVFGIDAAERYFESLPPTAKTIESYTALLHCYAASKLTSKAEDLYERIKESNLPLSAITYNELMTLYMSVGQVEKVSSVVEELKNQNVSPDIYTYNLWISSCASSLKIDEVRNILNEMTNSCSSESWGRYVKLVKIYLTSGQLVNSEVNSVVESEKGITQREWITYDFLIILHCALGNKDTLDQIWKSLRMTNQKMTSRNYACILSAYVMVGHFNEVGEVIDQWKTSATTDFDVAVCERLVKAFEEVGLTEKAEAFRILLSKKKCDPQ</sequence>
<protein>
    <submittedName>
        <fullName evidence="6">Pentatricopeptide repeat-containing protein</fullName>
    </submittedName>
</protein>
<reference evidence="6 7" key="1">
    <citation type="journal article" date="2018" name="Mol. Plant">
        <title>The genome of Artemisia annua provides insight into the evolution of Asteraceae family and artemisinin biosynthesis.</title>
        <authorList>
            <person name="Shen Q."/>
            <person name="Zhang L."/>
            <person name="Liao Z."/>
            <person name="Wang S."/>
            <person name="Yan T."/>
            <person name="Shi P."/>
            <person name="Liu M."/>
            <person name="Fu X."/>
            <person name="Pan Q."/>
            <person name="Wang Y."/>
            <person name="Lv Z."/>
            <person name="Lu X."/>
            <person name="Zhang F."/>
            <person name="Jiang W."/>
            <person name="Ma Y."/>
            <person name="Chen M."/>
            <person name="Hao X."/>
            <person name="Li L."/>
            <person name="Tang Y."/>
            <person name="Lv G."/>
            <person name="Zhou Y."/>
            <person name="Sun X."/>
            <person name="Brodelius P.E."/>
            <person name="Rose J.K.C."/>
            <person name="Tang K."/>
        </authorList>
    </citation>
    <scope>NUCLEOTIDE SEQUENCE [LARGE SCALE GENOMIC DNA]</scope>
    <source>
        <strain evidence="7">cv. Huhao1</strain>
        <tissue evidence="6">Leaf</tissue>
    </source>
</reference>
<feature type="compositionally biased region" description="Low complexity" evidence="4">
    <location>
        <begin position="238"/>
        <end position="252"/>
    </location>
</feature>